<name>A0A931LTK6_FIMGI</name>
<sequence>MSGQRRLPIATLLLIAANLAAAFGLLWQSVLPEEFGFHPERPSFGSAITSLFLHQNLMHLLGNMVFLAAVGAAVEIATGTFRFVVVYFASGLAGVGLYAAMFVPVSGPEPSTLIGASGAVAGCVGYYSAKYITVRVPVWPGVTASVAFLTSLWALLQIAGALIPLGGVVPTTAYSAHLGGLAMGLIASLLFRAPDLGDRRLGHVLLDRMSDRSAAASLATAMRHLEAHPNDVKALRDLADAAGAMGDRALEKETVLRLFEASGDADQVALVSRLADIGGLAAFTSLQRTMMAERWRKSGPEAAETLLRSVTEAPGDPQCPDALLGLARLKWDADRDEATRLLAELQRRYPMHSATELARRRGWLS</sequence>
<feature type="transmembrane region" description="Helical" evidence="7">
    <location>
        <begin position="141"/>
        <end position="165"/>
    </location>
</feature>
<evidence type="ECO:0000256" key="4">
    <source>
        <dbReference type="ARBA" id="ARBA00022801"/>
    </source>
</evidence>
<comment type="subcellular location">
    <subcellularLocation>
        <location evidence="1">Membrane</location>
        <topology evidence="1">Multi-pass membrane protein</topology>
    </subcellularLocation>
</comment>
<evidence type="ECO:0000313" key="9">
    <source>
        <dbReference type="EMBL" id="MBI1755898.1"/>
    </source>
</evidence>
<keyword evidence="3 7" id="KW-0812">Transmembrane</keyword>
<dbReference type="SUPFAM" id="SSF144091">
    <property type="entry name" value="Rhomboid-like"/>
    <property type="match status" value="1"/>
</dbReference>
<feature type="transmembrane region" description="Helical" evidence="7">
    <location>
        <begin position="171"/>
        <end position="191"/>
    </location>
</feature>
<feature type="domain" description="Peptidase S54 rhomboid" evidence="8">
    <location>
        <begin position="47"/>
        <end position="192"/>
    </location>
</feature>
<keyword evidence="5 7" id="KW-1133">Transmembrane helix</keyword>
<proteinExistence type="inferred from homology"/>
<keyword evidence="6 7" id="KW-0472">Membrane</keyword>
<dbReference type="PANTHER" id="PTHR43731:SF14">
    <property type="entry name" value="PRESENILIN-ASSOCIATED RHOMBOID-LIKE PROTEIN, MITOCHONDRIAL"/>
    <property type="match status" value="1"/>
</dbReference>
<protein>
    <submittedName>
        <fullName evidence="9">Rhomboid family intramembrane serine protease</fullName>
    </submittedName>
</protein>
<dbReference type="EMBL" id="JACOSL010000015">
    <property type="protein sequence ID" value="MBI1755898.1"/>
    <property type="molecule type" value="Genomic_DNA"/>
</dbReference>
<accession>A0A931LTK6</accession>
<feature type="transmembrane region" description="Helical" evidence="7">
    <location>
        <begin position="84"/>
        <end position="105"/>
    </location>
</feature>
<dbReference type="GO" id="GO:0004252">
    <property type="term" value="F:serine-type endopeptidase activity"/>
    <property type="evidence" value="ECO:0007669"/>
    <property type="project" value="InterPro"/>
</dbReference>
<reference evidence="9" key="1">
    <citation type="submission" date="2020-07" db="EMBL/GenBank/DDBJ databases">
        <title>Huge and variable diversity of episymbiotic CPR bacteria and DPANN archaea in groundwater ecosystems.</title>
        <authorList>
            <person name="He C.Y."/>
            <person name="Keren R."/>
            <person name="Whittaker M."/>
            <person name="Farag I.F."/>
            <person name="Doudna J."/>
            <person name="Cate J.H.D."/>
            <person name="Banfield J.F."/>
        </authorList>
    </citation>
    <scope>NUCLEOTIDE SEQUENCE</scope>
    <source>
        <strain evidence="9">NC_groundwater_17_Pr7_B-0.1um_64_12</strain>
    </source>
</reference>
<keyword evidence="9" id="KW-0645">Protease</keyword>
<evidence type="ECO:0000256" key="3">
    <source>
        <dbReference type="ARBA" id="ARBA00022692"/>
    </source>
</evidence>
<feature type="transmembrane region" description="Helical" evidence="7">
    <location>
        <begin position="111"/>
        <end position="129"/>
    </location>
</feature>
<evidence type="ECO:0000259" key="8">
    <source>
        <dbReference type="Pfam" id="PF01694"/>
    </source>
</evidence>
<dbReference type="GO" id="GO:0006508">
    <property type="term" value="P:proteolysis"/>
    <property type="evidence" value="ECO:0007669"/>
    <property type="project" value="UniProtKB-KW"/>
</dbReference>
<evidence type="ECO:0000313" key="10">
    <source>
        <dbReference type="Proteomes" id="UP000727962"/>
    </source>
</evidence>
<gene>
    <name evidence="9" type="ORF">HYR64_02180</name>
</gene>
<keyword evidence="4" id="KW-0378">Hydrolase</keyword>
<evidence type="ECO:0000256" key="5">
    <source>
        <dbReference type="ARBA" id="ARBA00022989"/>
    </source>
</evidence>
<dbReference type="Pfam" id="PF01694">
    <property type="entry name" value="Rhomboid"/>
    <property type="match status" value="1"/>
</dbReference>
<dbReference type="Gene3D" id="1.25.40.10">
    <property type="entry name" value="Tetratricopeptide repeat domain"/>
    <property type="match status" value="1"/>
</dbReference>
<comment type="similarity">
    <text evidence="2">Belongs to the peptidase S54 family.</text>
</comment>
<evidence type="ECO:0000256" key="2">
    <source>
        <dbReference type="ARBA" id="ARBA00009045"/>
    </source>
</evidence>
<organism evidence="9 10">
    <name type="scientific">Fimbriimonas ginsengisoli</name>
    <dbReference type="NCBI Taxonomy" id="1005039"/>
    <lineage>
        <taxon>Bacteria</taxon>
        <taxon>Bacillati</taxon>
        <taxon>Armatimonadota</taxon>
        <taxon>Fimbriimonadia</taxon>
        <taxon>Fimbriimonadales</taxon>
        <taxon>Fimbriimonadaceae</taxon>
        <taxon>Fimbriimonas</taxon>
    </lineage>
</organism>
<dbReference type="InterPro" id="IPR050925">
    <property type="entry name" value="Rhomboid_protease_S54"/>
</dbReference>
<dbReference type="Gene3D" id="1.20.1540.10">
    <property type="entry name" value="Rhomboid-like"/>
    <property type="match status" value="1"/>
</dbReference>
<dbReference type="InterPro" id="IPR022764">
    <property type="entry name" value="Peptidase_S54_rhomboid_dom"/>
</dbReference>
<dbReference type="InterPro" id="IPR011990">
    <property type="entry name" value="TPR-like_helical_dom_sf"/>
</dbReference>
<evidence type="ECO:0000256" key="7">
    <source>
        <dbReference type="SAM" id="Phobius"/>
    </source>
</evidence>
<dbReference type="AlphaFoldDB" id="A0A931LTK6"/>
<dbReference type="Proteomes" id="UP000727962">
    <property type="component" value="Unassembled WGS sequence"/>
</dbReference>
<dbReference type="InterPro" id="IPR035952">
    <property type="entry name" value="Rhomboid-like_sf"/>
</dbReference>
<dbReference type="PANTHER" id="PTHR43731">
    <property type="entry name" value="RHOMBOID PROTEASE"/>
    <property type="match status" value="1"/>
</dbReference>
<evidence type="ECO:0000256" key="1">
    <source>
        <dbReference type="ARBA" id="ARBA00004141"/>
    </source>
</evidence>
<feature type="transmembrane region" description="Helical" evidence="7">
    <location>
        <begin position="56"/>
        <end position="77"/>
    </location>
</feature>
<dbReference type="GO" id="GO:0016020">
    <property type="term" value="C:membrane"/>
    <property type="evidence" value="ECO:0007669"/>
    <property type="project" value="UniProtKB-SubCell"/>
</dbReference>
<comment type="caution">
    <text evidence="9">The sequence shown here is derived from an EMBL/GenBank/DDBJ whole genome shotgun (WGS) entry which is preliminary data.</text>
</comment>
<evidence type="ECO:0000256" key="6">
    <source>
        <dbReference type="ARBA" id="ARBA00023136"/>
    </source>
</evidence>